<evidence type="ECO:0000256" key="2">
    <source>
        <dbReference type="ARBA" id="ARBA00022553"/>
    </source>
</evidence>
<dbReference type="Proteomes" id="UP001499882">
    <property type="component" value="Unassembled WGS sequence"/>
</dbReference>
<feature type="compositionally biased region" description="Pro residues" evidence="6">
    <location>
        <begin position="199"/>
        <end position="213"/>
    </location>
</feature>
<keyword evidence="3 7" id="KW-0812">Transmembrane</keyword>
<comment type="caution">
    <text evidence="9">The sequence shown here is derived from an EMBL/GenBank/DDBJ whole genome shotgun (WGS) entry which is preliminary data.</text>
</comment>
<feature type="region of interest" description="Disordered" evidence="6">
    <location>
        <begin position="183"/>
        <end position="266"/>
    </location>
</feature>
<evidence type="ECO:0000313" key="10">
    <source>
        <dbReference type="Proteomes" id="UP001499882"/>
    </source>
</evidence>
<proteinExistence type="predicted"/>
<keyword evidence="4 7" id="KW-1133">Transmembrane helix</keyword>
<dbReference type="EMBL" id="BAABKN010000015">
    <property type="protein sequence ID" value="GAA4741323.1"/>
    <property type="molecule type" value="Genomic_DNA"/>
</dbReference>
<evidence type="ECO:0000256" key="1">
    <source>
        <dbReference type="ARBA" id="ARBA00004141"/>
    </source>
</evidence>
<dbReference type="InterPro" id="IPR008984">
    <property type="entry name" value="SMAD_FHA_dom_sf"/>
</dbReference>
<dbReference type="Pfam" id="PF06271">
    <property type="entry name" value="RDD"/>
    <property type="match status" value="1"/>
</dbReference>
<feature type="domain" description="FHA" evidence="8">
    <location>
        <begin position="286"/>
        <end position="346"/>
    </location>
</feature>
<feature type="transmembrane region" description="Helical" evidence="7">
    <location>
        <begin position="111"/>
        <end position="133"/>
    </location>
</feature>
<feature type="compositionally biased region" description="Low complexity" evidence="6">
    <location>
        <begin position="214"/>
        <end position="224"/>
    </location>
</feature>
<evidence type="ECO:0000259" key="8">
    <source>
        <dbReference type="PROSITE" id="PS50006"/>
    </source>
</evidence>
<evidence type="ECO:0000256" key="3">
    <source>
        <dbReference type="ARBA" id="ARBA00022692"/>
    </source>
</evidence>
<accession>A0ABP8YZH4</accession>
<keyword evidence="10" id="KW-1185">Reference proteome</keyword>
<reference evidence="10" key="1">
    <citation type="journal article" date="2019" name="Int. J. Syst. Evol. Microbiol.">
        <title>The Global Catalogue of Microorganisms (GCM) 10K type strain sequencing project: providing services to taxonomists for standard genome sequencing and annotation.</title>
        <authorList>
            <consortium name="The Broad Institute Genomics Platform"/>
            <consortium name="The Broad Institute Genome Sequencing Center for Infectious Disease"/>
            <person name="Wu L."/>
            <person name="Ma J."/>
        </authorList>
    </citation>
    <scope>NUCLEOTIDE SEQUENCE [LARGE SCALE GENOMIC DNA]</scope>
    <source>
        <strain evidence="10">JCM 18532</strain>
    </source>
</reference>
<evidence type="ECO:0000256" key="7">
    <source>
        <dbReference type="SAM" id="Phobius"/>
    </source>
</evidence>
<protein>
    <recommendedName>
        <fullName evidence="8">FHA domain-containing protein</fullName>
    </recommendedName>
</protein>
<feature type="transmembrane region" description="Helical" evidence="7">
    <location>
        <begin position="26"/>
        <end position="44"/>
    </location>
</feature>
<evidence type="ECO:0000313" key="9">
    <source>
        <dbReference type="EMBL" id="GAA4741323.1"/>
    </source>
</evidence>
<keyword evidence="5 7" id="KW-0472">Membrane</keyword>
<dbReference type="Gene3D" id="2.60.200.20">
    <property type="match status" value="1"/>
</dbReference>
<dbReference type="InterPro" id="IPR000253">
    <property type="entry name" value="FHA_dom"/>
</dbReference>
<evidence type="ECO:0000256" key="6">
    <source>
        <dbReference type="SAM" id="MobiDB-lite"/>
    </source>
</evidence>
<dbReference type="SUPFAM" id="SSF49879">
    <property type="entry name" value="SMAD/FHA domain"/>
    <property type="match status" value="1"/>
</dbReference>
<keyword evidence="2" id="KW-0597">Phosphoprotein</keyword>
<sequence length="377" mass="39568">MTGETVPLTPVADLDRRFYAFAIDRAIAWSLDAAAAVMIFQLLIEPGNVWAGVVAIIGVVVLVGAVFAVVLGLTGTSPGMGISAIRVVRDSSVREGSGTPIGVRDALLRQLILGVAALPTLGLGVATLAWTAVMDVDGRRRGWHDHVAHSVVVDVRPVVEELPEEESGPRHVVNLTALRLVPAPAPEPVSSPARARRPSSPPPAGPPQPPTQPQPARHAAVAIAPSPPPPPPASSRQQLGYPLVPEPRPDADPDASVGGAHAARAARSPWRVRFDTGESFLVEGLALVGRRPEGRHGEQVQHLVQLPSSDMSLSKTHAQFQIAADGALVVMDRGSTNGSFLVRQGVPRGLPAGKAATLVDGDHVRFGDREMTVVREG</sequence>
<feature type="compositionally biased region" description="Low complexity" evidence="6">
    <location>
        <begin position="255"/>
        <end position="266"/>
    </location>
</feature>
<evidence type="ECO:0000256" key="4">
    <source>
        <dbReference type="ARBA" id="ARBA00022989"/>
    </source>
</evidence>
<dbReference type="Pfam" id="PF00498">
    <property type="entry name" value="FHA"/>
    <property type="match status" value="1"/>
</dbReference>
<dbReference type="PROSITE" id="PS50006">
    <property type="entry name" value="FHA_DOMAIN"/>
    <property type="match status" value="1"/>
</dbReference>
<comment type="subcellular location">
    <subcellularLocation>
        <location evidence="1">Membrane</location>
        <topology evidence="1">Multi-pass membrane protein</topology>
    </subcellularLocation>
</comment>
<organism evidence="9 10">
    <name type="scientific">Nocardioides endophyticus</name>
    <dbReference type="NCBI Taxonomy" id="1353775"/>
    <lineage>
        <taxon>Bacteria</taxon>
        <taxon>Bacillati</taxon>
        <taxon>Actinomycetota</taxon>
        <taxon>Actinomycetes</taxon>
        <taxon>Propionibacteriales</taxon>
        <taxon>Nocardioidaceae</taxon>
        <taxon>Nocardioides</taxon>
    </lineage>
</organism>
<gene>
    <name evidence="9" type="ORF">GCM10023350_27400</name>
</gene>
<feature type="transmembrane region" description="Helical" evidence="7">
    <location>
        <begin position="50"/>
        <end position="73"/>
    </location>
</feature>
<dbReference type="InterPro" id="IPR010432">
    <property type="entry name" value="RDD"/>
</dbReference>
<dbReference type="RefSeq" id="WP_345527355.1">
    <property type="nucleotide sequence ID" value="NZ_BAABKN010000015.1"/>
</dbReference>
<evidence type="ECO:0000256" key="5">
    <source>
        <dbReference type="ARBA" id="ARBA00023136"/>
    </source>
</evidence>
<name>A0ABP8YZH4_9ACTN</name>